<gene>
    <name evidence="4" type="ORF">GHK24_07515</name>
</gene>
<dbReference type="SUPFAM" id="SSF52540">
    <property type="entry name" value="P-loop containing nucleoside triphosphate hydrolases"/>
    <property type="match status" value="1"/>
</dbReference>
<dbReference type="EMBL" id="WIXJ01000004">
    <property type="protein sequence ID" value="MQY51617.1"/>
    <property type="molecule type" value="Genomic_DNA"/>
</dbReference>
<evidence type="ECO:0000256" key="1">
    <source>
        <dbReference type="ARBA" id="ARBA00022741"/>
    </source>
</evidence>
<dbReference type="PANTHER" id="PTHR43384:SF4">
    <property type="entry name" value="CELLULOSE BIOSYNTHESIS PROTEIN BCSQ-RELATED"/>
    <property type="match status" value="1"/>
</dbReference>
<dbReference type="GO" id="GO:0051782">
    <property type="term" value="P:negative regulation of cell division"/>
    <property type="evidence" value="ECO:0007669"/>
    <property type="project" value="TreeGrafter"/>
</dbReference>
<evidence type="ECO:0000313" key="5">
    <source>
        <dbReference type="Proteomes" id="UP000480275"/>
    </source>
</evidence>
<name>A0A6L5JW60_RHOTE</name>
<protein>
    <submittedName>
        <fullName evidence="4">AAA family ATPase</fullName>
    </submittedName>
</protein>
<organism evidence="4 5">
    <name type="scientific">Rhodocyclus tenuis</name>
    <name type="common">Rhodospirillum tenue</name>
    <dbReference type="NCBI Taxonomy" id="1066"/>
    <lineage>
        <taxon>Bacteria</taxon>
        <taxon>Pseudomonadati</taxon>
        <taxon>Pseudomonadota</taxon>
        <taxon>Betaproteobacteria</taxon>
        <taxon>Rhodocyclales</taxon>
        <taxon>Rhodocyclaceae</taxon>
        <taxon>Rhodocyclus</taxon>
    </lineage>
</organism>
<evidence type="ECO:0000256" key="2">
    <source>
        <dbReference type="ARBA" id="ARBA00022840"/>
    </source>
</evidence>
<dbReference type="Proteomes" id="UP000480275">
    <property type="component" value="Unassembled WGS sequence"/>
</dbReference>
<dbReference type="InterPro" id="IPR002586">
    <property type="entry name" value="CobQ/CobB/MinD/ParA_Nub-bd_dom"/>
</dbReference>
<dbReference type="GO" id="GO:0016887">
    <property type="term" value="F:ATP hydrolysis activity"/>
    <property type="evidence" value="ECO:0007669"/>
    <property type="project" value="TreeGrafter"/>
</dbReference>
<dbReference type="Pfam" id="PF01656">
    <property type="entry name" value="CbiA"/>
    <property type="match status" value="1"/>
</dbReference>
<accession>A0A6L5JW60</accession>
<dbReference type="PANTHER" id="PTHR43384">
    <property type="entry name" value="SEPTUM SITE-DETERMINING PROTEIN MIND HOMOLOG, CHLOROPLASTIC-RELATED"/>
    <property type="match status" value="1"/>
</dbReference>
<feature type="domain" description="CobQ/CobB/MinD/ParA nucleotide binding" evidence="3">
    <location>
        <begin position="25"/>
        <end position="239"/>
    </location>
</feature>
<reference evidence="4 5" key="1">
    <citation type="submission" date="2019-10" db="EMBL/GenBank/DDBJ databases">
        <title>Whole-genome sequence of the purple nonsulfur photosynthetic bacterium Rhodocyclus tenuis.</title>
        <authorList>
            <person name="Kyndt J.A."/>
            <person name="Meyer T.E."/>
        </authorList>
    </citation>
    <scope>NUCLEOTIDE SEQUENCE [LARGE SCALE GENOMIC DNA]</scope>
    <source>
        <strain evidence="4 5">DSM 110</strain>
    </source>
</reference>
<dbReference type="GO" id="GO:0005829">
    <property type="term" value="C:cytosol"/>
    <property type="evidence" value="ECO:0007669"/>
    <property type="project" value="TreeGrafter"/>
</dbReference>
<dbReference type="GO" id="GO:0009898">
    <property type="term" value="C:cytoplasmic side of plasma membrane"/>
    <property type="evidence" value="ECO:0007669"/>
    <property type="project" value="TreeGrafter"/>
</dbReference>
<dbReference type="Gene3D" id="3.40.50.300">
    <property type="entry name" value="P-loop containing nucleotide triphosphate hydrolases"/>
    <property type="match status" value="1"/>
</dbReference>
<dbReference type="InterPro" id="IPR027417">
    <property type="entry name" value="P-loop_NTPase"/>
</dbReference>
<dbReference type="InterPro" id="IPR050625">
    <property type="entry name" value="ParA/MinD_ATPase"/>
</dbReference>
<evidence type="ECO:0000313" key="4">
    <source>
        <dbReference type="EMBL" id="MQY51617.1"/>
    </source>
</evidence>
<evidence type="ECO:0000259" key="3">
    <source>
        <dbReference type="Pfam" id="PF01656"/>
    </source>
</evidence>
<proteinExistence type="predicted"/>
<comment type="caution">
    <text evidence="4">The sequence shown here is derived from an EMBL/GenBank/DDBJ whole genome shotgun (WGS) entry which is preliminary data.</text>
</comment>
<sequence>MADLLGDQASGLRRLFGQERVRIVTFTAASAGVGRSVVVANLAAALARQGKDVLIIDENADARIAALFGCVARHDLAEVIDRKLRLGDVLMPLATGVRLLPAARAVQGLAKLGAAKRDALLDDIAAMDRPADVILVDASSAHPLGFSPLALAADETVMVVAPTSSAITGTYSLIKKVSMGFAHRRFRLLINKARGIDEAEAIHANIAHVTFSRGVAQTDYAGYVPLDEHLCQAERRCQPVPTLFPDAPSAIAFRQLAGELLHWPAPAGDTGGFEHFVQQLIHLSQRIDRCVIHTR</sequence>
<keyword evidence="2" id="KW-0067">ATP-binding</keyword>
<dbReference type="GO" id="GO:0005524">
    <property type="term" value="F:ATP binding"/>
    <property type="evidence" value="ECO:0007669"/>
    <property type="project" value="UniProtKB-KW"/>
</dbReference>
<dbReference type="AlphaFoldDB" id="A0A6L5JW60"/>
<keyword evidence="1" id="KW-0547">Nucleotide-binding</keyword>